<dbReference type="Proteomes" id="UP000267096">
    <property type="component" value="Unassembled WGS sequence"/>
</dbReference>
<evidence type="ECO:0000313" key="3">
    <source>
        <dbReference type="Proteomes" id="UP000267096"/>
    </source>
</evidence>
<dbReference type="EMBL" id="UYRR01035262">
    <property type="protein sequence ID" value="VDK64072.1"/>
    <property type="molecule type" value="Genomic_DNA"/>
</dbReference>
<reference evidence="4" key="1">
    <citation type="submission" date="2017-02" db="UniProtKB">
        <authorList>
            <consortium name="WormBaseParasite"/>
        </authorList>
    </citation>
    <scope>IDENTIFICATION</scope>
</reference>
<sequence>MVAGLLPVPTRQSDNQAHATWRESLAALLCVILCVTVLISVCTLGVYLVKDKPLYEELVDYLDKTIAISKINYNHQLGLYELSEKELSALAEQRMYKTLLWIFFFADLGCYLFLLIAILVYFTVDIRRGKAFIIFWVSRRL</sequence>
<dbReference type="OrthoDB" id="5844120at2759"/>
<keyword evidence="1" id="KW-1133">Transmembrane helix</keyword>
<keyword evidence="3" id="KW-1185">Reference proteome</keyword>
<accession>A0A0M3KD22</accession>
<keyword evidence="1" id="KW-0472">Membrane</keyword>
<protein>
    <submittedName>
        <fullName evidence="4">Pannexin_like domain-containing protein</fullName>
    </submittedName>
</protein>
<evidence type="ECO:0000313" key="2">
    <source>
        <dbReference type="EMBL" id="VDK64072.1"/>
    </source>
</evidence>
<proteinExistence type="predicted"/>
<reference evidence="2 3" key="2">
    <citation type="submission" date="2018-11" db="EMBL/GenBank/DDBJ databases">
        <authorList>
            <consortium name="Pathogen Informatics"/>
        </authorList>
    </citation>
    <scope>NUCLEOTIDE SEQUENCE [LARGE SCALE GENOMIC DNA]</scope>
</reference>
<gene>
    <name evidence="2" type="ORF">ASIM_LOCUS18270</name>
</gene>
<feature type="transmembrane region" description="Helical" evidence="1">
    <location>
        <begin position="25"/>
        <end position="49"/>
    </location>
</feature>
<dbReference type="WBParaSite" id="ASIM_0001887401-mRNA-1">
    <property type="protein sequence ID" value="ASIM_0001887401-mRNA-1"/>
    <property type="gene ID" value="ASIM_0001887401"/>
</dbReference>
<evidence type="ECO:0000256" key="1">
    <source>
        <dbReference type="SAM" id="Phobius"/>
    </source>
</evidence>
<name>A0A0M3KD22_ANISI</name>
<keyword evidence="1" id="KW-0812">Transmembrane</keyword>
<feature type="transmembrane region" description="Helical" evidence="1">
    <location>
        <begin position="99"/>
        <end position="124"/>
    </location>
</feature>
<organism evidence="4">
    <name type="scientific">Anisakis simplex</name>
    <name type="common">Herring worm</name>
    <dbReference type="NCBI Taxonomy" id="6269"/>
    <lineage>
        <taxon>Eukaryota</taxon>
        <taxon>Metazoa</taxon>
        <taxon>Ecdysozoa</taxon>
        <taxon>Nematoda</taxon>
        <taxon>Chromadorea</taxon>
        <taxon>Rhabditida</taxon>
        <taxon>Spirurina</taxon>
        <taxon>Ascaridomorpha</taxon>
        <taxon>Ascaridoidea</taxon>
        <taxon>Anisakidae</taxon>
        <taxon>Anisakis</taxon>
        <taxon>Anisakis simplex complex</taxon>
    </lineage>
</organism>
<evidence type="ECO:0000313" key="4">
    <source>
        <dbReference type="WBParaSite" id="ASIM_0001887401-mRNA-1"/>
    </source>
</evidence>
<dbReference type="AlphaFoldDB" id="A0A0M3KD22"/>